<reference evidence="5" key="1">
    <citation type="submission" date="2025-08" db="UniProtKB">
        <authorList>
            <consortium name="RefSeq"/>
        </authorList>
    </citation>
    <scope>IDENTIFICATION</scope>
    <source>
        <tissue evidence="5">Fruit stalk</tissue>
    </source>
</reference>
<evidence type="ECO:0000313" key="4">
    <source>
        <dbReference type="Proteomes" id="UP000515121"/>
    </source>
</evidence>
<name>A0A6P5X550_DURZI</name>
<dbReference type="GO" id="GO:0010090">
    <property type="term" value="P:trichome morphogenesis"/>
    <property type="evidence" value="ECO:0007669"/>
    <property type="project" value="InterPro"/>
</dbReference>
<gene>
    <name evidence="5" type="primary">LOC111280073</name>
</gene>
<keyword evidence="1" id="KW-0862">Zinc</keyword>
<dbReference type="AlphaFoldDB" id="A0A6P5X550"/>
<dbReference type="PROSITE" id="PS50157">
    <property type="entry name" value="ZINC_FINGER_C2H2_2"/>
    <property type="match status" value="1"/>
</dbReference>
<sequence>MIPLYISMDLLKINTSASSPFLLLISMSAPENNGADEPGPGRKQSSTLKLFGFPVAAAYDKEPVIVPGSADYKRFECQFCHRGFPNSQALGGHQNAHKRERRAKQASSFNVHHHQQQQRFMTTGPLITAHSARSKRLIYARGSTSVTTTDAVRLRGVSAPSLPMLPLRGPCPSRVGGGSQQGNGPFQVQTHEVGLGSTSDSSVATQVNEEDNIDLHLRLATSTTTSR</sequence>
<dbReference type="GO" id="GO:0000976">
    <property type="term" value="F:transcription cis-regulatory region binding"/>
    <property type="evidence" value="ECO:0007669"/>
    <property type="project" value="TreeGrafter"/>
</dbReference>
<evidence type="ECO:0000313" key="5">
    <source>
        <dbReference type="RefSeq" id="XP_022722961.1"/>
    </source>
</evidence>
<dbReference type="PANTHER" id="PTHR46353:SF22">
    <property type="entry name" value="ZINC FINGER PROTEIN 6-LIKE"/>
    <property type="match status" value="1"/>
</dbReference>
<feature type="region of interest" description="Disordered" evidence="2">
    <location>
        <begin position="90"/>
        <end position="118"/>
    </location>
</feature>
<dbReference type="InterPro" id="IPR013087">
    <property type="entry name" value="Znf_C2H2_type"/>
</dbReference>
<dbReference type="OrthoDB" id="772256at2759"/>
<feature type="domain" description="C2H2-type" evidence="3">
    <location>
        <begin position="75"/>
        <end position="102"/>
    </location>
</feature>
<evidence type="ECO:0000256" key="2">
    <source>
        <dbReference type="SAM" id="MobiDB-lite"/>
    </source>
</evidence>
<feature type="compositionally biased region" description="Basic residues" evidence="2">
    <location>
        <begin position="95"/>
        <end position="104"/>
    </location>
</feature>
<dbReference type="InterPro" id="IPR036236">
    <property type="entry name" value="Znf_C2H2_sf"/>
</dbReference>
<evidence type="ECO:0000256" key="1">
    <source>
        <dbReference type="PROSITE-ProRule" id="PRU00042"/>
    </source>
</evidence>
<dbReference type="InterPro" id="IPR044299">
    <property type="entry name" value="GIS3/ZFP5/ZFP6"/>
</dbReference>
<accession>A0A6P5X550</accession>
<dbReference type="PANTHER" id="PTHR46353">
    <property type="entry name" value="ZINC FINGER PROTEIN 5"/>
    <property type="match status" value="1"/>
</dbReference>
<dbReference type="GO" id="GO:0008270">
    <property type="term" value="F:zinc ion binding"/>
    <property type="evidence" value="ECO:0007669"/>
    <property type="project" value="UniProtKB-KW"/>
</dbReference>
<dbReference type="GO" id="GO:0005634">
    <property type="term" value="C:nucleus"/>
    <property type="evidence" value="ECO:0007669"/>
    <property type="project" value="TreeGrafter"/>
</dbReference>
<evidence type="ECO:0000259" key="3">
    <source>
        <dbReference type="PROSITE" id="PS50157"/>
    </source>
</evidence>
<dbReference type="PROSITE" id="PS00028">
    <property type="entry name" value="ZINC_FINGER_C2H2_1"/>
    <property type="match status" value="1"/>
</dbReference>
<dbReference type="Proteomes" id="UP000515121">
    <property type="component" value="Unplaced"/>
</dbReference>
<dbReference type="GO" id="GO:0009736">
    <property type="term" value="P:cytokinin-activated signaling pathway"/>
    <property type="evidence" value="ECO:0007669"/>
    <property type="project" value="TreeGrafter"/>
</dbReference>
<dbReference type="GeneID" id="111280073"/>
<dbReference type="GO" id="GO:0009740">
    <property type="term" value="P:gibberellic acid mediated signaling pathway"/>
    <property type="evidence" value="ECO:0007669"/>
    <property type="project" value="TreeGrafter"/>
</dbReference>
<protein>
    <submittedName>
        <fullName evidence="5">Zinc finger protein 6-like</fullName>
    </submittedName>
</protein>
<dbReference type="SUPFAM" id="SSF57667">
    <property type="entry name" value="beta-beta-alpha zinc fingers"/>
    <property type="match status" value="1"/>
</dbReference>
<dbReference type="Gene3D" id="3.30.160.60">
    <property type="entry name" value="Classic Zinc Finger"/>
    <property type="match status" value="1"/>
</dbReference>
<keyword evidence="1" id="KW-0863">Zinc-finger</keyword>
<keyword evidence="4" id="KW-1185">Reference proteome</keyword>
<organism evidence="4 5">
    <name type="scientific">Durio zibethinus</name>
    <name type="common">Durian</name>
    <dbReference type="NCBI Taxonomy" id="66656"/>
    <lineage>
        <taxon>Eukaryota</taxon>
        <taxon>Viridiplantae</taxon>
        <taxon>Streptophyta</taxon>
        <taxon>Embryophyta</taxon>
        <taxon>Tracheophyta</taxon>
        <taxon>Spermatophyta</taxon>
        <taxon>Magnoliopsida</taxon>
        <taxon>eudicotyledons</taxon>
        <taxon>Gunneridae</taxon>
        <taxon>Pentapetalae</taxon>
        <taxon>rosids</taxon>
        <taxon>malvids</taxon>
        <taxon>Malvales</taxon>
        <taxon>Malvaceae</taxon>
        <taxon>Helicteroideae</taxon>
        <taxon>Durio</taxon>
    </lineage>
</organism>
<proteinExistence type="predicted"/>
<dbReference type="KEGG" id="dzi:111280073"/>
<dbReference type="GO" id="GO:0003700">
    <property type="term" value="F:DNA-binding transcription factor activity"/>
    <property type="evidence" value="ECO:0007669"/>
    <property type="project" value="TreeGrafter"/>
</dbReference>
<keyword evidence="1" id="KW-0479">Metal-binding</keyword>
<dbReference type="RefSeq" id="XP_022722961.1">
    <property type="nucleotide sequence ID" value="XM_022867226.1"/>
</dbReference>